<keyword evidence="2" id="KW-1185">Reference proteome</keyword>
<dbReference type="OrthoDB" id="7843417at2"/>
<name>A0A4R1IB64_ANCAQ</name>
<evidence type="ECO:0000313" key="2">
    <source>
        <dbReference type="Proteomes" id="UP000295030"/>
    </source>
</evidence>
<dbReference type="Pfam" id="PF14907">
    <property type="entry name" value="NTP_transf_5"/>
    <property type="match status" value="1"/>
</dbReference>
<evidence type="ECO:0000313" key="1">
    <source>
        <dbReference type="EMBL" id="TCK30269.1"/>
    </source>
</evidence>
<dbReference type="AlphaFoldDB" id="A0A4R1IB64"/>
<dbReference type="GO" id="GO:0016740">
    <property type="term" value="F:transferase activity"/>
    <property type="evidence" value="ECO:0007669"/>
    <property type="project" value="UniProtKB-KW"/>
</dbReference>
<protein>
    <submittedName>
        <fullName evidence="1">Putative nucleotidyltransferase-like protein</fullName>
    </submittedName>
</protein>
<sequence>MPSRSPALEGLRLLCALVSPFSTRDPLLADWPAVTPWGALLAQADTHRLIPALSVALARHGLGDRVDAELADVLAAVAAWNTERNEGFRRQMRTLGEALNAAGVQPVWLKGALSLLPPDGPAAGRQMMDLDMWVPGESQRRVAMGVLRSLGYASDGPEESRRHYPPFFHPDEMARVELHHSVIAPHDALLPGDIAAGVEWLDWEGQRIGRLDPLSRALCSLAQCTSPLLYTRLATAEVPLVKVLDLVGRIHDDFGGVVPPAFIARVRAAGWERPTQRLLTLTEACFGLPNPLPADPAQLRMLERFTRLPRWHLTLRATQALMGGGGRRILRAPWQAPGMVARYVRGLIAPRAPKEL</sequence>
<dbReference type="InterPro" id="IPR039498">
    <property type="entry name" value="NTP_transf_5"/>
</dbReference>
<dbReference type="RefSeq" id="WP_131833620.1">
    <property type="nucleotide sequence ID" value="NZ_SMFY01000001.1"/>
</dbReference>
<dbReference type="EMBL" id="SMFY01000001">
    <property type="protein sequence ID" value="TCK30269.1"/>
    <property type="molecule type" value="Genomic_DNA"/>
</dbReference>
<keyword evidence="1" id="KW-0808">Transferase</keyword>
<organism evidence="1 2">
    <name type="scientific">Ancylobacter aquaticus</name>
    <dbReference type="NCBI Taxonomy" id="100"/>
    <lineage>
        <taxon>Bacteria</taxon>
        <taxon>Pseudomonadati</taxon>
        <taxon>Pseudomonadota</taxon>
        <taxon>Alphaproteobacteria</taxon>
        <taxon>Hyphomicrobiales</taxon>
        <taxon>Xanthobacteraceae</taxon>
        <taxon>Ancylobacter</taxon>
    </lineage>
</organism>
<proteinExistence type="predicted"/>
<reference evidence="1 2" key="1">
    <citation type="submission" date="2019-03" db="EMBL/GenBank/DDBJ databases">
        <title>Genomic Encyclopedia of Type Strains, Phase IV (KMG-IV): sequencing the most valuable type-strain genomes for metagenomic binning, comparative biology and taxonomic classification.</title>
        <authorList>
            <person name="Goeker M."/>
        </authorList>
    </citation>
    <scope>NUCLEOTIDE SEQUENCE [LARGE SCALE GENOMIC DNA]</scope>
    <source>
        <strain evidence="1 2">DSM 101</strain>
    </source>
</reference>
<accession>A0A4R1IB64</accession>
<gene>
    <name evidence="1" type="ORF">EV667_0357</name>
</gene>
<dbReference type="Proteomes" id="UP000295030">
    <property type="component" value="Unassembled WGS sequence"/>
</dbReference>
<comment type="caution">
    <text evidence="1">The sequence shown here is derived from an EMBL/GenBank/DDBJ whole genome shotgun (WGS) entry which is preliminary data.</text>
</comment>